<name>A0A4Z2E3L8_9TELE</name>
<organism evidence="2 3">
    <name type="scientific">Liparis tanakae</name>
    <name type="common">Tanaka's snailfish</name>
    <dbReference type="NCBI Taxonomy" id="230148"/>
    <lineage>
        <taxon>Eukaryota</taxon>
        <taxon>Metazoa</taxon>
        <taxon>Chordata</taxon>
        <taxon>Craniata</taxon>
        <taxon>Vertebrata</taxon>
        <taxon>Euteleostomi</taxon>
        <taxon>Actinopterygii</taxon>
        <taxon>Neopterygii</taxon>
        <taxon>Teleostei</taxon>
        <taxon>Neoteleostei</taxon>
        <taxon>Acanthomorphata</taxon>
        <taxon>Eupercaria</taxon>
        <taxon>Perciformes</taxon>
        <taxon>Cottioidei</taxon>
        <taxon>Cottales</taxon>
        <taxon>Liparidae</taxon>
        <taxon>Liparis</taxon>
    </lineage>
</organism>
<dbReference type="EMBL" id="SRLO01018983">
    <property type="protein sequence ID" value="TNN23303.1"/>
    <property type="molecule type" value="Genomic_DNA"/>
</dbReference>
<reference evidence="2 3" key="1">
    <citation type="submission" date="2019-03" db="EMBL/GenBank/DDBJ databases">
        <title>First draft genome of Liparis tanakae, snailfish: a comprehensive survey of snailfish specific genes.</title>
        <authorList>
            <person name="Kim W."/>
            <person name="Song I."/>
            <person name="Jeong J.-H."/>
            <person name="Kim D."/>
            <person name="Kim S."/>
            <person name="Ryu S."/>
            <person name="Song J.Y."/>
            <person name="Lee S.K."/>
        </authorList>
    </citation>
    <scope>NUCLEOTIDE SEQUENCE [LARGE SCALE GENOMIC DNA]</scope>
    <source>
        <tissue evidence="2">Muscle</tissue>
    </source>
</reference>
<evidence type="ECO:0000313" key="3">
    <source>
        <dbReference type="Proteomes" id="UP000314294"/>
    </source>
</evidence>
<protein>
    <submittedName>
        <fullName evidence="2">Uncharacterized protein</fullName>
    </submittedName>
</protein>
<proteinExistence type="predicted"/>
<comment type="caution">
    <text evidence="2">The sequence shown here is derived from an EMBL/GenBank/DDBJ whole genome shotgun (WGS) entry which is preliminary data.</text>
</comment>
<evidence type="ECO:0000256" key="1">
    <source>
        <dbReference type="SAM" id="MobiDB-lite"/>
    </source>
</evidence>
<feature type="compositionally biased region" description="Basic and acidic residues" evidence="1">
    <location>
        <begin position="34"/>
        <end position="44"/>
    </location>
</feature>
<gene>
    <name evidence="2" type="ORF">EYF80_066578</name>
</gene>
<feature type="compositionally biased region" description="Basic residues" evidence="1">
    <location>
        <begin position="1"/>
        <end position="12"/>
    </location>
</feature>
<feature type="compositionally biased region" description="Basic and acidic residues" evidence="1">
    <location>
        <begin position="13"/>
        <end position="24"/>
    </location>
</feature>
<dbReference type="Proteomes" id="UP000314294">
    <property type="component" value="Unassembled WGS sequence"/>
</dbReference>
<sequence length="151" mass="16313">MSRRKQGKPQHLSKRDFSHGEGEGGRWGQRNRSSRVDTGTDRSDATSGSTGLNGVERENRPGAPCSLRSVETAAQGSRRVRVMCADSEERKGVVKRTAEQLAKRALPAAAPCAAPCATSQPLVSPSWPANPKQEDIWFIFYASVLACVSVC</sequence>
<keyword evidence="3" id="KW-1185">Reference proteome</keyword>
<feature type="region of interest" description="Disordered" evidence="1">
    <location>
        <begin position="1"/>
        <end position="76"/>
    </location>
</feature>
<evidence type="ECO:0000313" key="2">
    <source>
        <dbReference type="EMBL" id="TNN23303.1"/>
    </source>
</evidence>
<accession>A0A4Z2E3L8</accession>
<dbReference type="AlphaFoldDB" id="A0A4Z2E3L8"/>